<evidence type="ECO:0000256" key="2">
    <source>
        <dbReference type="ARBA" id="ARBA00018860"/>
    </source>
</evidence>
<comment type="subcellular location">
    <subcellularLocation>
        <location evidence="8">Vacuole membrane</location>
        <topology evidence="8">Peripheral membrane protein</topology>
        <orientation evidence="8">Cytoplasmic side</orientation>
    </subcellularLocation>
</comment>
<name>A0A1J7IRZ7_9PEZI</name>
<feature type="compositionally biased region" description="Basic residues" evidence="9">
    <location>
        <begin position="153"/>
        <end position="165"/>
    </location>
</feature>
<keyword evidence="6" id="KW-1278">Translocase</keyword>
<proteinExistence type="inferred from homology"/>
<keyword evidence="7" id="KW-0406">Ion transport</keyword>
<evidence type="ECO:0000256" key="5">
    <source>
        <dbReference type="ARBA" id="ARBA00022840"/>
    </source>
</evidence>
<evidence type="ECO:0000256" key="7">
    <source>
        <dbReference type="ARBA" id="ARBA00023065"/>
    </source>
</evidence>
<gene>
    <name evidence="11" type="ORF">CONLIGDRAFT_632074</name>
</gene>
<dbReference type="InParanoid" id="A0A1J7IRZ7"/>
<comment type="similarity">
    <text evidence="1">Belongs to the ATPase alpha/beta chains family.</text>
</comment>
<dbReference type="GO" id="GO:0046961">
    <property type="term" value="F:proton-transporting ATPase activity, rotational mechanism"/>
    <property type="evidence" value="ECO:0007669"/>
    <property type="project" value="InterPro"/>
</dbReference>
<accession>A0A1J7IRZ7</accession>
<dbReference type="GO" id="GO:0046034">
    <property type="term" value="P:ATP metabolic process"/>
    <property type="evidence" value="ECO:0007669"/>
    <property type="project" value="InterPro"/>
</dbReference>
<dbReference type="InterPro" id="IPR004100">
    <property type="entry name" value="ATPase_F1/V1/A1_a/bsu_N"/>
</dbReference>
<feature type="region of interest" description="Disordered" evidence="9">
    <location>
        <begin position="1"/>
        <end position="62"/>
    </location>
</feature>
<feature type="compositionally biased region" description="Low complexity" evidence="9">
    <location>
        <begin position="43"/>
        <end position="52"/>
    </location>
</feature>
<keyword evidence="5" id="KW-0067">ATP-binding</keyword>
<evidence type="ECO:0000256" key="3">
    <source>
        <dbReference type="ARBA" id="ARBA00022448"/>
    </source>
</evidence>
<dbReference type="GO" id="GO:0000329">
    <property type="term" value="C:fungal-type vacuole membrane"/>
    <property type="evidence" value="ECO:0007669"/>
    <property type="project" value="TreeGrafter"/>
</dbReference>
<evidence type="ECO:0000256" key="6">
    <source>
        <dbReference type="ARBA" id="ARBA00022967"/>
    </source>
</evidence>
<evidence type="ECO:0000259" key="10">
    <source>
        <dbReference type="Pfam" id="PF02874"/>
    </source>
</evidence>
<feature type="domain" description="ATPase F1/V1/A1 complex alpha/beta subunit N-terminal" evidence="10">
    <location>
        <begin position="230"/>
        <end position="273"/>
    </location>
</feature>
<dbReference type="OrthoDB" id="1676488at2759"/>
<dbReference type="Proteomes" id="UP000182658">
    <property type="component" value="Unassembled WGS sequence"/>
</dbReference>
<evidence type="ECO:0000256" key="4">
    <source>
        <dbReference type="ARBA" id="ARBA00022741"/>
    </source>
</evidence>
<dbReference type="InterPro" id="IPR022878">
    <property type="entry name" value="V-ATPase_asu"/>
</dbReference>
<evidence type="ECO:0000313" key="12">
    <source>
        <dbReference type="Proteomes" id="UP000182658"/>
    </source>
</evidence>
<dbReference type="EMBL" id="KV875097">
    <property type="protein sequence ID" value="OIW29971.1"/>
    <property type="molecule type" value="Genomic_DNA"/>
</dbReference>
<protein>
    <recommendedName>
        <fullName evidence="2">V-type proton ATPase catalytic subunit A</fullName>
    </recommendedName>
</protein>
<dbReference type="InterPro" id="IPR036121">
    <property type="entry name" value="ATPase_F1/V1/A1_a/bsu_N_sf"/>
</dbReference>
<feature type="region of interest" description="Disordered" evidence="9">
    <location>
        <begin position="152"/>
        <end position="171"/>
    </location>
</feature>
<dbReference type="PANTHER" id="PTHR43607:SF1">
    <property type="entry name" value="H(+)-TRANSPORTING TWO-SECTOR ATPASE"/>
    <property type="match status" value="1"/>
</dbReference>
<dbReference type="InterPro" id="IPR023366">
    <property type="entry name" value="ATP_synth_asu-like_sf"/>
</dbReference>
<keyword evidence="4" id="KW-0547">Nucleotide-binding</keyword>
<dbReference type="Gene3D" id="2.40.30.20">
    <property type="match status" value="1"/>
</dbReference>
<reference evidence="11 12" key="1">
    <citation type="submission" date="2016-10" db="EMBL/GenBank/DDBJ databases">
        <title>Draft genome sequence of Coniochaeta ligniaria NRRL30616, a lignocellulolytic fungus for bioabatement of inhibitors in plant biomass hydrolysates.</title>
        <authorList>
            <consortium name="DOE Joint Genome Institute"/>
            <person name="Jimenez D.J."/>
            <person name="Hector R.E."/>
            <person name="Riley R."/>
            <person name="Sun H."/>
            <person name="Grigoriev I.V."/>
            <person name="Van Elsas J.D."/>
            <person name="Nichols N.N."/>
        </authorList>
    </citation>
    <scope>NUCLEOTIDE SEQUENCE [LARGE SCALE GENOMIC DNA]</scope>
    <source>
        <strain evidence="11 12">NRRL 30616</strain>
    </source>
</reference>
<keyword evidence="12" id="KW-1185">Reference proteome</keyword>
<dbReference type="SUPFAM" id="SSF50615">
    <property type="entry name" value="N-terminal domain of alpha and beta subunits of F1 ATP synthase"/>
    <property type="match status" value="1"/>
</dbReference>
<dbReference type="GO" id="GO:0005524">
    <property type="term" value="F:ATP binding"/>
    <property type="evidence" value="ECO:0007669"/>
    <property type="project" value="UniProtKB-KW"/>
</dbReference>
<evidence type="ECO:0000256" key="8">
    <source>
        <dbReference type="ARBA" id="ARBA00029427"/>
    </source>
</evidence>
<keyword evidence="3" id="KW-0813">Transport</keyword>
<evidence type="ECO:0000256" key="9">
    <source>
        <dbReference type="SAM" id="MobiDB-lite"/>
    </source>
</evidence>
<sequence>MQLGLRPRLKARPSLVDLLRRSRQQEQEHLESHLESVPPVDGPAAAAAASSHSPPPAHAPLPATAANQELLPASLASEAQHIASAYQLPGSPSKLQSPSTPPLSLNTVLQQEPQPALPSYFHSHESRIDGPAAEPTAPPKMAPVSFVHFSNLPHHRRQAPRRASRRAACYPRGIERENTELTSHSHYAETSNRRWRPHRQNLLRLWVSLDLLSYRTYSSPPQKLTMQQRPVVIAEDMIGVAMYELVKVGHDQLVGEVIRINADQATIQVYEETGTPCDINASQR</sequence>
<feature type="compositionally biased region" description="Basic and acidic residues" evidence="9">
    <location>
        <begin position="18"/>
        <end position="34"/>
    </location>
</feature>
<organism evidence="11 12">
    <name type="scientific">Coniochaeta ligniaria NRRL 30616</name>
    <dbReference type="NCBI Taxonomy" id="1408157"/>
    <lineage>
        <taxon>Eukaryota</taxon>
        <taxon>Fungi</taxon>
        <taxon>Dikarya</taxon>
        <taxon>Ascomycota</taxon>
        <taxon>Pezizomycotina</taxon>
        <taxon>Sordariomycetes</taxon>
        <taxon>Sordariomycetidae</taxon>
        <taxon>Coniochaetales</taxon>
        <taxon>Coniochaetaceae</taxon>
        <taxon>Coniochaeta</taxon>
    </lineage>
</organism>
<dbReference type="Pfam" id="PF02874">
    <property type="entry name" value="ATP-synt_ab_N"/>
    <property type="match status" value="1"/>
</dbReference>
<dbReference type="STRING" id="1408157.A0A1J7IRZ7"/>
<dbReference type="PANTHER" id="PTHR43607">
    <property type="entry name" value="V-TYPE PROTON ATPASE CATALYTIC SUBUNIT A"/>
    <property type="match status" value="1"/>
</dbReference>
<evidence type="ECO:0000313" key="11">
    <source>
        <dbReference type="EMBL" id="OIW29971.1"/>
    </source>
</evidence>
<evidence type="ECO:0000256" key="1">
    <source>
        <dbReference type="ARBA" id="ARBA00008936"/>
    </source>
</evidence>
<dbReference type="AlphaFoldDB" id="A0A1J7IRZ7"/>
<feature type="region of interest" description="Disordered" evidence="9">
    <location>
        <begin position="118"/>
        <end position="142"/>
    </location>
</feature>